<dbReference type="PROSITE" id="PS51257">
    <property type="entry name" value="PROKAR_LIPOPROTEIN"/>
    <property type="match status" value="1"/>
</dbReference>
<evidence type="ECO:0000256" key="1">
    <source>
        <dbReference type="SAM" id="MobiDB-lite"/>
    </source>
</evidence>
<evidence type="ECO:0000313" key="3">
    <source>
        <dbReference type="EMBL" id="KJH70337.1"/>
    </source>
</evidence>
<dbReference type="AlphaFoldDB" id="A0A0D8ZPR2"/>
<evidence type="ECO:0000259" key="2">
    <source>
        <dbReference type="PROSITE" id="PS50914"/>
    </source>
</evidence>
<comment type="caution">
    <text evidence="3">The sequence shown here is derived from an EMBL/GenBank/DDBJ whole genome shotgun (WGS) entry which is preliminary data.</text>
</comment>
<dbReference type="Gene3D" id="3.30.1340.30">
    <property type="match status" value="1"/>
</dbReference>
<organism evidence="3 4">
    <name type="scientific">Aliterella atlantica CENA595</name>
    <dbReference type="NCBI Taxonomy" id="1618023"/>
    <lineage>
        <taxon>Bacteria</taxon>
        <taxon>Bacillati</taxon>
        <taxon>Cyanobacteriota</taxon>
        <taxon>Cyanophyceae</taxon>
        <taxon>Chroococcidiopsidales</taxon>
        <taxon>Aliterellaceae</taxon>
        <taxon>Aliterella</taxon>
    </lineage>
</organism>
<keyword evidence="4" id="KW-1185">Reference proteome</keyword>
<dbReference type="InterPro" id="IPR007055">
    <property type="entry name" value="BON_dom"/>
</dbReference>
<accession>A0A0D8ZPR2</accession>
<dbReference type="Proteomes" id="UP000032452">
    <property type="component" value="Unassembled WGS sequence"/>
</dbReference>
<sequence length="154" mass="16327">MKKIIPFLVGSFLVVGAVGCQDTAKTSADSPNTTTENVEAPDAQTAEQIKNDATSEVRRDQLNSDIRAREQRNNVTGGDADRTDGDLQSEVRSKLEANLPASKLSVEAEDGAVTVAGTVPTEEQLQRIEPLAKEIKGVQSVKVEAKVAPAQPAS</sequence>
<feature type="region of interest" description="Disordered" evidence="1">
    <location>
        <begin position="23"/>
        <end position="86"/>
    </location>
</feature>
<dbReference type="OrthoDB" id="456897at2"/>
<feature type="compositionally biased region" description="Basic and acidic residues" evidence="1">
    <location>
        <begin position="49"/>
        <end position="72"/>
    </location>
</feature>
<dbReference type="EMBL" id="JYON01000024">
    <property type="protein sequence ID" value="KJH70337.1"/>
    <property type="molecule type" value="Genomic_DNA"/>
</dbReference>
<dbReference type="PATRIC" id="fig|1618023.3.peg.1187"/>
<feature type="domain" description="BON" evidence="2">
    <location>
        <begin position="83"/>
        <end position="149"/>
    </location>
</feature>
<gene>
    <name evidence="3" type="ORF">UH38_18705</name>
</gene>
<feature type="compositionally biased region" description="Polar residues" evidence="1">
    <location>
        <begin position="23"/>
        <end position="37"/>
    </location>
</feature>
<protein>
    <submittedName>
        <fullName evidence="3">Transporter</fullName>
    </submittedName>
</protein>
<reference evidence="3 4" key="1">
    <citation type="submission" date="2015-02" db="EMBL/GenBank/DDBJ databases">
        <title>Draft genome of a novel marine cyanobacterium (Chroococcales) isolated from South Atlantic Ocean.</title>
        <authorList>
            <person name="Rigonato J."/>
            <person name="Alvarenga D.O."/>
            <person name="Branco L.H."/>
            <person name="Varani A.M."/>
            <person name="Brandini F.P."/>
            <person name="Fiore M.F."/>
        </authorList>
    </citation>
    <scope>NUCLEOTIDE SEQUENCE [LARGE SCALE GENOMIC DNA]</scope>
    <source>
        <strain evidence="3 4">CENA595</strain>
    </source>
</reference>
<dbReference type="STRING" id="1618023.UH38_18705"/>
<dbReference type="Pfam" id="PF04972">
    <property type="entry name" value="BON"/>
    <property type="match status" value="1"/>
</dbReference>
<name>A0A0D8ZPR2_9CYAN</name>
<dbReference type="PROSITE" id="PS50914">
    <property type="entry name" value="BON"/>
    <property type="match status" value="1"/>
</dbReference>
<proteinExistence type="predicted"/>
<dbReference type="RefSeq" id="WP_045056207.1">
    <property type="nucleotide sequence ID" value="NZ_CAWMDP010000016.1"/>
</dbReference>
<evidence type="ECO:0000313" key="4">
    <source>
        <dbReference type="Proteomes" id="UP000032452"/>
    </source>
</evidence>